<keyword evidence="2" id="KW-1185">Reference proteome</keyword>
<evidence type="ECO:0000313" key="1">
    <source>
        <dbReference type="EMBL" id="CAD8048472.1"/>
    </source>
</evidence>
<dbReference type="EMBL" id="CAJJDN010000003">
    <property type="protein sequence ID" value="CAD8048472.1"/>
    <property type="molecule type" value="Genomic_DNA"/>
</dbReference>
<dbReference type="AlphaFoldDB" id="A0A8S1JZG4"/>
<protein>
    <submittedName>
        <fullName evidence="1">Uncharacterized protein</fullName>
    </submittedName>
</protein>
<comment type="caution">
    <text evidence="1">The sequence shown here is derived from an EMBL/GenBank/DDBJ whole genome shotgun (WGS) entry which is preliminary data.</text>
</comment>
<proteinExistence type="predicted"/>
<dbReference type="Proteomes" id="UP000692954">
    <property type="component" value="Unassembled WGS sequence"/>
</dbReference>
<accession>A0A8S1JZG4</accession>
<reference evidence="1" key="1">
    <citation type="submission" date="2021-01" db="EMBL/GenBank/DDBJ databases">
        <authorList>
            <consortium name="Genoscope - CEA"/>
            <person name="William W."/>
        </authorList>
    </citation>
    <scope>NUCLEOTIDE SEQUENCE</scope>
</reference>
<evidence type="ECO:0000313" key="2">
    <source>
        <dbReference type="Proteomes" id="UP000692954"/>
    </source>
</evidence>
<name>A0A8S1JZG4_9CILI</name>
<organism evidence="1 2">
    <name type="scientific">Paramecium sonneborni</name>
    <dbReference type="NCBI Taxonomy" id="65129"/>
    <lineage>
        <taxon>Eukaryota</taxon>
        <taxon>Sar</taxon>
        <taxon>Alveolata</taxon>
        <taxon>Ciliophora</taxon>
        <taxon>Intramacronucleata</taxon>
        <taxon>Oligohymenophorea</taxon>
        <taxon>Peniculida</taxon>
        <taxon>Parameciidae</taxon>
        <taxon>Paramecium</taxon>
    </lineage>
</organism>
<sequence length="124" mass="14934">MDKVNLNLQTKISINQGEFKDGQRDENENMNKLMVNFIKAIQQMIKEKDKKDINLQMETYTFEILLIIKLNVKEKRNLQMVIDMRVNLIINFSIEKINISLQMIRLKMIEEMEKMFMMMGIENW</sequence>
<gene>
    <name evidence="1" type="ORF">PSON_ATCC_30995.1.T0030230</name>
</gene>